<dbReference type="EMBL" id="JAVIJC010000030">
    <property type="protein sequence ID" value="MDX8494776.1"/>
    <property type="molecule type" value="Genomic_DNA"/>
</dbReference>
<organism evidence="1 2">
    <name type="scientific">Mesorhizobium captivum</name>
    <dbReference type="NCBI Taxonomy" id="3072319"/>
    <lineage>
        <taxon>Bacteria</taxon>
        <taxon>Pseudomonadati</taxon>
        <taxon>Pseudomonadota</taxon>
        <taxon>Alphaproteobacteria</taxon>
        <taxon>Hyphomicrobiales</taxon>
        <taxon>Phyllobacteriaceae</taxon>
        <taxon>Mesorhizobium</taxon>
    </lineage>
</organism>
<comment type="caution">
    <text evidence="1">The sequence shown here is derived from an EMBL/GenBank/DDBJ whole genome shotgun (WGS) entry which is preliminary data.</text>
</comment>
<gene>
    <name evidence="1" type="ORF">RFN29_24730</name>
</gene>
<evidence type="ECO:0000313" key="1">
    <source>
        <dbReference type="EMBL" id="MDX8494776.1"/>
    </source>
</evidence>
<reference evidence="1 2" key="1">
    <citation type="submission" date="2023-08" db="EMBL/GenBank/DDBJ databases">
        <title>Implementing the SeqCode for naming new Mesorhizobium species isolated from Vachellia karroo root nodules.</title>
        <authorList>
            <person name="Van Lill M."/>
        </authorList>
    </citation>
    <scope>NUCLEOTIDE SEQUENCE [LARGE SCALE GENOMIC DNA]</scope>
    <source>
        <strain evidence="1 2">VK22B</strain>
    </source>
</reference>
<name>A0ABU4Z6D9_9HYPH</name>
<protein>
    <recommendedName>
        <fullName evidence="3">Transposase</fullName>
    </recommendedName>
</protein>
<keyword evidence="2" id="KW-1185">Reference proteome</keyword>
<sequence>MRSKLLEMAWLWLRHQLGSLLSRWFGERIAQNGGRFKKVMITALARKLVVALWKYVSAGVLIEGVDVRP</sequence>
<evidence type="ECO:0008006" key="3">
    <source>
        <dbReference type="Google" id="ProtNLM"/>
    </source>
</evidence>
<proteinExistence type="predicted"/>
<dbReference type="Proteomes" id="UP001271249">
    <property type="component" value="Unassembled WGS sequence"/>
</dbReference>
<evidence type="ECO:0000313" key="2">
    <source>
        <dbReference type="Proteomes" id="UP001271249"/>
    </source>
</evidence>
<accession>A0ABU4Z6D9</accession>